<dbReference type="PANTHER" id="PTHR30026:SF20">
    <property type="entry name" value="OUTER MEMBRANE PROTEIN TOLC"/>
    <property type="match status" value="1"/>
</dbReference>
<dbReference type="Proteomes" id="UP000032900">
    <property type="component" value="Unassembled WGS sequence"/>
</dbReference>
<dbReference type="Pfam" id="PF02321">
    <property type="entry name" value="OEP"/>
    <property type="match status" value="1"/>
</dbReference>
<sequence length="277" mass="31519">MNRNNIYLLLVFMLAGLGVYAQSPDDYYQIAAENNPGLKAKYAAYEAALQKIPQARTLADPTFSFGYFVSPVETRVGPQRARFSLTQMFPWFGTLKAQGDVAALNAEVQFQEFLDARNALFFRVAQAWYPLYELQQMQRLEQENIRLLESFKTTTTQKYENGMGAMVDVIRVDLLLNEAQIELEILNQKEASLLSRFNALLNRAYNAPVEVVDSLTDMDLLPDYRKDSLLVNHPRMAALDLKVKSGEAAERVALKQGLPKIGWDSIMCWWMSAAIWL</sequence>
<evidence type="ECO:0000256" key="5">
    <source>
        <dbReference type="ARBA" id="ARBA00022692"/>
    </source>
</evidence>
<dbReference type="RefSeq" id="WP_227625718.1">
    <property type="nucleotide sequence ID" value="NZ_BAZW01000022.1"/>
</dbReference>
<comment type="similarity">
    <text evidence="2">Belongs to the outer membrane factor (OMF) (TC 1.B.17) family.</text>
</comment>
<dbReference type="AlphaFoldDB" id="A0A0E9LXU5"/>
<accession>A0A0E9LXU5</accession>
<evidence type="ECO:0000313" key="8">
    <source>
        <dbReference type="EMBL" id="GAO30382.1"/>
    </source>
</evidence>
<keyword evidence="4" id="KW-1134">Transmembrane beta strand</keyword>
<name>A0A0E9LXU5_9BACT</name>
<organism evidence="8 9">
    <name type="scientific">Geofilum rubicundum JCM 15548</name>
    <dbReference type="NCBI Taxonomy" id="1236989"/>
    <lineage>
        <taxon>Bacteria</taxon>
        <taxon>Pseudomonadati</taxon>
        <taxon>Bacteroidota</taxon>
        <taxon>Bacteroidia</taxon>
        <taxon>Marinilabiliales</taxon>
        <taxon>Marinilabiliaceae</taxon>
        <taxon>Geofilum</taxon>
    </lineage>
</organism>
<comment type="subcellular location">
    <subcellularLocation>
        <location evidence="1">Cell outer membrane</location>
    </subcellularLocation>
</comment>
<keyword evidence="9" id="KW-1185">Reference proteome</keyword>
<keyword evidence="5" id="KW-0812">Transmembrane</keyword>
<dbReference type="GO" id="GO:1990281">
    <property type="term" value="C:efflux pump complex"/>
    <property type="evidence" value="ECO:0007669"/>
    <property type="project" value="TreeGrafter"/>
</dbReference>
<evidence type="ECO:0000256" key="2">
    <source>
        <dbReference type="ARBA" id="ARBA00007613"/>
    </source>
</evidence>
<proteinExistence type="inferred from homology"/>
<evidence type="ECO:0000256" key="1">
    <source>
        <dbReference type="ARBA" id="ARBA00004442"/>
    </source>
</evidence>
<reference evidence="8 9" key="1">
    <citation type="journal article" date="2015" name="Microbes Environ.">
        <title>Distribution and evolution of nitrogen fixation genes in the phylum bacteroidetes.</title>
        <authorList>
            <person name="Inoue J."/>
            <person name="Oshima K."/>
            <person name="Suda W."/>
            <person name="Sakamoto M."/>
            <person name="Iino T."/>
            <person name="Noda S."/>
            <person name="Hongoh Y."/>
            <person name="Hattori M."/>
            <person name="Ohkuma M."/>
        </authorList>
    </citation>
    <scope>NUCLEOTIDE SEQUENCE [LARGE SCALE GENOMIC DNA]</scope>
    <source>
        <strain evidence="8">JCM 15548</strain>
    </source>
</reference>
<dbReference type="GO" id="GO:0015288">
    <property type="term" value="F:porin activity"/>
    <property type="evidence" value="ECO:0007669"/>
    <property type="project" value="TreeGrafter"/>
</dbReference>
<dbReference type="STRING" id="1236989.JCM15548_12647"/>
<evidence type="ECO:0000313" key="9">
    <source>
        <dbReference type="Proteomes" id="UP000032900"/>
    </source>
</evidence>
<dbReference type="GO" id="GO:0015562">
    <property type="term" value="F:efflux transmembrane transporter activity"/>
    <property type="evidence" value="ECO:0007669"/>
    <property type="project" value="InterPro"/>
</dbReference>
<dbReference type="InterPro" id="IPR051906">
    <property type="entry name" value="TolC-like"/>
</dbReference>
<evidence type="ECO:0000256" key="3">
    <source>
        <dbReference type="ARBA" id="ARBA00022448"/>
    </source>
</evidence>
<dbReference type="Gene3D" id="1.20.1600.10">
    <property type="entry name" value="Outer membrane efflux proteins (OEP)"/>
    <property type="match status" value="1"/>
</dbReference>
<keyword evidence="6" id="KW-0472">Membrane</keyword>
<comment type="caution">
    <text evidence="8">The sequence shown here is derived from an EMBL/GenBank/DDBJ whole genome shotgun (WGS) entry which is preliminary data.</text>
</comment>
<dbReference type="InterPro" id="IPR003423">
    <property type="entry name" value="OMP_efflux"/>
</dbReference>
<evidence type="ECO:0000256" key="7">
    <source>
        <dbReference type="ARBA" id="ARBA00023237"/>
    </source>
</evidence>
<keyword evidence="3" id="KW-0813">Transport</keyword>
<evidence type="ECO:0000256" key="6">
    <source>
        <dbReference type="ARBA" id="ARBA00023136"/>
    </source>
</evidence>
<gene>
    <name evidence="8" type="ORF">JCM15548_12647</name>
</gene>
<evidence type="ECO:0000256" key="4">
    <source>
        <dbReference type="ARBA" id="ARBA00022452"/>
    </source>
</evidence>
<keyword evidence="7" id="KW-0998">Cell outer membrane</keyword>
<dbReference type="SUPFAM" id="SSF56954">
    <property type="entry name" value="Outer membrane efflux proteins (OEP)"/>
    <property type="match status" value="1"/>
</dbReference>
<protein>
    <submittedName>
        <fullName evidence="8">Heavy metal RND efflux outer membrane protein, CzcC family</fullName>
    </submittedName>
</protein>
<dbReference type="PANTHER" id="PTHR30026">
    <property type="entry name" value="OUTER MEMBRANE PROTEIN TOLC"/>
    <property type="match status" value="1"/>
</dbReference>
<dbReference type="GO" id="GO:0009279">
    <property type="term" value="C:cell outer membrane"/>
    <property type="evidence" value="ECO:0007669"/>
    <property type="project" value="UniProtKB-SubCell"/>
</dbReference>
<dbReference type="EMBL" id="BAZW01000022">
    <property type="protein sequence ID" value="GAO30382.1"/>
    <property type="molecule type" value="Genomic_DNA"/>
</dbReference>